<dbReference type="AlphaFoldDB" id="A0A0F9PU32"/>
<dbReference type="EMBL" id="LAZR01002161">
    <property type="protein sequence ID" value="KKN33669.1"/>
    <property type="molecule type" value="Genomic_DNA"/>
</dbReference>
<comment type="caution">
    <text evidence="1">The sequence shown here is derived from an EMBL/GenBank/DDBJ whole genome shotgun (WGS) entry which is preliminary data.</text>
</comment>
<evidence type="ECO:0000313" key="1">
    <source>
        <dbReference type="EMBL" id="KKN33669.1"/>
    </source>
</evidence>
<gene>
    <name evidence="1" type="ORF">LCGC14_0801620</name>
</gene>
<name>A0A0F9PU32_9ZZZZ</name>
<protein>
    <submittedName>
        <fullName evidence="1">Uncharacterized protein</fullName>
    </submittedName>
</protein>
<feature type="non-terminal residue" evidence="1">
    <location>
        <position position="1"/>
    </location>
</feature>
<sequence length="128" mass="14872">GLLQAVPMSGEIAIESTGNGVGNDYHRRVLRAYEGHSEWKCHFFGLRDAHNEYTIKLTPKEFIKWKKLGPDKIRNFLSNGHSKKLINKKDSKDVILSNLVSMIKREKDNIPMELVRGFELFFRTIKER</sequence>
<reference evidence="1" key="1">
    <citation type="journal article" date="2015" name="Nature">
        <title>Complex archaea that bridge the gap between prokaryotes and eukaryotes.</title>
        <authorList>
            <person name="Spang A."/>
            <person name="Saw J.H."/>
            <person name="Jorgensen S.L."/>
            <person name="Zaremba-Niedzwiedzka K."/>
            <person name="Martijn J."/>
            <person name="Lind A.E."/>
            <person name="van Eijk R."/>
            <person name="Schleper C."/>
            <person name="Guy L."/>
            <person name="Ettema T.J."/>
        </authorList>
    </citation>
    <scope>NUCLEOTIDE SEQUENCE</scope>
</reference>
<proteinExistence type="predicted"/>
<organism evidence="1">
    <name type="scientific">marine sediment metagenome</name>
    <dbReference type="NCBI Taxonomy" id="412755"/>
    <lineage>
        <taxon>unclassified sequences</taxon>
        <taxon>metagenomes</taxon>
        <taxon>ecological metagenomes</taxon>
    </lineage>
</organism>
<accession>A0A0F9PU32</accession>